<evidence type="ECO:0000256" key="2">
    <source>
        <dbReference type="ARBA" id="ARBA00023125"/>
    </source>
</evidence>
<dbReference type="EMBL" id="JACYFC010000001">
    <property type="protein sequence ID" value="MBD5769654.1"/>
    <property type="molecule type" value="Genomic_DNA"/>
</dbReference>
<organism evidence="5 6">
    <name type="scientific">Marinomonas colpomeniae</name>
    <dbReference type="NCBI Taxonomy" id="2774408"/>
    <lineage>
        <taxon>Bacteria</taxon>
        <taxon>Pseudomonadati</taxon>
        <taxon>Pseudomonadota</taxon>
        <taxon>Gammaproteobacteria</taxon>
        <taxon>Oceanospirillales</taxon>
        <taxon>Oceanospirillaceae</taxon>
        <taxon>Marinomonas</taxon>
    </lineage>
</organism>
<reference evidence="5 6" key="1">
    <citation type="submission" date="2020-09" db="EMBL/GenBank/DDBJ databases">
        <title>Marinomonas sp. nov., isolated from the cysticercosis algae of Qingdao, China.</title>
        <authorList>
            <person name="Sun X."/>
        </authorList>
    </citation>
    <scope>NUCLEOTIDE SEQUENCE [LARGE SCALE GENOMIC DNA]</scope>
    <source>
        <strain evidence="5 6">SM2066</strain>
    </source>
</reference>
<dbReference type="PANTHER" id="PTHR43130">
    <property type="entry name" value="ARAC-FAMILY TRANSCRIPTIONAL REGULATOR"/>
    <property type="match status" value="1"/>
</dbReference>
<accession>A0ABR8NUB2</accession>
<gene>
    <name evidence="5" type="ORF">IF202_01195</name>
</gene>
<keyword evidence="3" id="KW-0804">Transcription</keyword>
<dbReference type="Pfam" id="PF01965">
    <property type="entry name" value="DJ-1_PfpI"/>
    <property type="match status" value="1"/>
</dbReference>
<dbReference type="Gene3D" id="3.40.50.880">
    <property type="match status" value="1"/>
</dbReference>
<sequence>MTTNHLTKTHNYGFVLVEDFSLLPMTSAIEAMRMANQLLGLTAYSWSIITHDGQPIKASDGLRIHADLDFNADFSQFDTIFVCAGINVDKQSNTKLLQFLTRLSKQPELTLGSLCTGSYLLAQADLLKNTRCTISWDHMEMFCEAFPSLEVESSLFVADNQRLTCAGGTAALDLIMNIVYKDFSRDISNQICEVFLTERMRGEDERQKIPLKASLGNSHESLINAISIMEANTEELIDLDSIAEYINTSRRQLERLFNKHLQDSPSRYYLKIRLNKARRLLTQTNMSITNVGISCGFSSTSLFSKSYRSFFDTPPSSDRSN</sequence>
<dbReference type="InterPro" id="IPR052158">
    <property type="entry name" value="INH-QAR"/>
</dbReference>
<protein>
    <submittedName>
        <fullName evidence="5">GlxA family transcriptional regulator</fullName>
    </submittedName>
</protein>
<keyword evidence="2" id="KW-0238">DNA-binding</keyword>
<dbReference type="InterPro" id="IPR002818">
    <property type="entry name" value="DJ-1/PfpI"/>
</dbReference>
<dbReference type="InterPro" id="IPR018060">
    <property type="entry name" value="HTH_AraC"/>
</dbReference>
<dbReference type="InterPro" id="IPR018062">
    <property type="entry name" value="HTH_AraC-typ_CS"/>
</dbReference>
<dbReference type="Pfam" id="PF12833">
    <property type="entry name" value="HTH_18"/>
    <property type="match status" value="1"/>
</dbReference>
<feature type="domain" description="HTH araC/xylS-type" evidence="4">
    <location>
        <begin position="223"/>
        <end position="321"/>
    </location>
</feature>
<name>A0ABR8NUB2_9GAMM</name>
<dbReference type="PROSITE" id="PS01124">
    <property type="entry name" value="HTH_ARAC_FAMILY_2"/>
    <property type="match status" value="1"/>
</dbReference>
<evidence type="ECO:0000256" key="1">
    <source>
        <dbReference type="ARBA" id="ARBA00023015"/>
    </source>
</evidence>
<dbReference type="SUPFAM" id="SSF52317">
    <property type="entry name" value="Class I glutamine amidotransferase-like"/>
    <property type="match status" value="1"/>
</dbReference>
<dbReference type="Proteomes" id="UP000604161">
    <property type="component" value="Unassembled WGS sequence"/>
</dbReference>
<dbReference type="PROSITE" id="PS00041">
    <property type="entry name" value="HTH_ARAC_FAMILY_1"/>
    <property type="match status" value="1"/>
</dbReference>
<evidence type="ECO:0000313" key="5">
    <source>
        <dbReference type="EMBL" id="MBD5769654.1"/>
    </source>
</evidence>
<evidence type="ECO:0000259" key="4">
    <source>
        <dbReference type="PROSITE" id="PS01124"/>
    </source>
</evidence>
<dbReference type="InterPro" id="IPR009057">
    <property type="entry name" value="Homeodomain-like_sf"/>
</dbReference>
<dbReference type="PANTHER" id="PTHR43130:SF3">
    <property type="entry name" value="HTH-TYPE TRANSCRIPTIONAL REGULATOR RV1931C"/>
    <property type="match status" value="1"/>
</dbReference>
<keyword evidence="6" id="KW-1185">Reference proteome</keyword>
<dbReference type="Gene3D" id="1.10.10.60">
    <property type="entry name" value="Homeodomain-like"/>
    <property type="match status" value="1"/>
</dbReference>
<comment type="caution">
    <text evidence="5">The sequence shown here is derived from an EMBL/GenBank/DDBJ whole genome shotgun (WGS) entry which is preliminary data.</text>
</comment>
<dbReference type="SMART" id="SM00342">
    <property type="entry name" value="HTH_ARAC"/>
    <property type="match status" value="1"/>
</dbReference>
<proteinExistence type="predicted"/>
<evidence type="ECO:0000313" key="6">
    <source>
        <dbReference type="Proteomes" id="UP000604161"/>
    </source>
</evidence>
<dbReference type="SUPFAM" id="SSF46689">
    <property type="entry name" value="Homeodomain-like"/>
    <property type="match status" value="2"/>
</dbReference>
<evidence type="ECO:0000256" key="3">
    <source>
        <dbReference type="ARBA" id="ARBA00023163"/>
    </source>
</evidence>
<keyword evidence="1" id="KW-0805">Transcription regulation</keyword>
<dbReference type="CDD" id="cd03136">
    <property type="entry name" value="GATase1_AraC_ArgR_like"/>
    <property type="match status" value="1"/>
</dbReference>
<dbReference type="RefSeq" id="WP_191593044.1">
    <property type="nucleotide sequence ID" value="NZ_JACYFC010000001.1"/>
</dbReference>
<dbReference type="InterPro" id="IPR029062">
    <property type="entry name" value="Class_I_gatase-like"/>
</dbReference>